<evidence type="ECO:0008006" key="3">
    <source>
        <dbReference type="Google" id="ProtNLM"/>
    </source>
</evidence>
<dbReference type="AlphaFoldDB" id="A0A1G7QNW1"/>
<accession>A0A1G7QNW1</accession>
<dbReference type="SUPFAM" id="SSF50998">
    <property type="entry name" value="Quinoprotein alcohol dehydrogenase-like"/>
    <property type="match status" value="1"/>
</dbReference>
<dbReference type="STRING" id="366584.SAMN05216377_108139"/>
<evidence type="ECO:0000313" key="2">
    <source>
        <dbReference type="Proteomes" id="UP000198967"/>
    </source>
</evidence>
<reference evidence="1 2" key="1">
    <citation type="submission" date="2016-10" db="EMBL/GenBank/DDBJ databases">
        <authorList>
            <person name="de Groot N.N."/>
        </authorList>
    </citation>
    <scope>NUCLEOTIDE SEQUENCE [LARGE SCALE GENOMIC DNA]</scope>
    <source>
        <strain evidence="1 2">CGMCC 4.3143</strain>
    </source>
</reference>
<protein>
    <recommendedName>
        <fullName evidence="3">PQQ-like domain-containing protein</fullName>
    </recommendedName>
</protein>
<dbReference type="EMBL" id="FNBE01000008">
    <property type="protein sequence ID" value="SDG00221.1"/>
    <property type="molecule type" value="Genomic_DNA"/>
</dbReference>
<evidence type="ECO:0000313" key="1">
    <source>
        <dbReference type="EMBL" id="SDG00221.1"/>
    </source>
</evidence>
<sequence>MAAFVVLLVVAVAVGYGLISPAARTESVPADAPGVEPPVAEVVPAGFVEAWRAPSGATPQPVVSGPGVVTADGDAVVGRDATTGAPRWSYTRDRPLCTVGAGFGQVLALYATADGAWCSELSALNPDLGTRGPAANPDVGAGARLAASGSVVVASSPTYLETLRSDLVTTLQYGAVTAPAQPDRQPRPDCTHTSVALGAGRLGVVESCPAEAADRLTLLRPDGTGDADTPTVEFSVPLSTRGAQLVAVSVDRAAVVLPGPPELQIFDRSGTQVGLIGLDVPEGEVAPPAGGISATATDSARVYWWSGSRTVALDRTALAPLWTLRDTLGPGTAYAGSLLVPVAAGIAVVDPVRGVVQRTIPVDRGGYSGPVMLAAQGDVLLEQRGSEVVALRPDSGH</sequence>
<dbReference type="Proteomes" id="UP000198967">
    <property type="component" value="Unassembled WGS sequence"/>
</dbReference>
<organism evidence="1 2">
    <name type="scientific">Pseudonocardia oroxyli</name>
    <dbReference type="NCBI Taxonomy" id="366584"/>
    <lineage>
        <taxon>Bacteria</taxon>
        <taxon>Bacillati</taxon>
        <taxon>Actinomycetota</taxon>
        <taxon>Actinomycetes</taxon>
        <taxon>Pseudonocardiales</taxon>
        <taxon>Pseudonocardiaceae</taxon>
        <taxon>Pseudonocardia</taxon>
    </lineage>
</organism>
<proteinExistence type="predicted"/>
<gene>
    <name evidence="1" type="ORF">SAMN05216377_108139</name>
</gene>
<name>A0A1G7QNW1_PSEOR</name>
<keyword evidence="2" id="KW-1185">Reference proteome</keyword>
<dbReference type="InterPro" id="IPR011047">
    <property type="entry name" value="Quinoprotein_ADH-like_sf"/>
</dbReference>